<proteinExistence type="predicted"/>
<dbReference type="Proteomes" id="UP001363622">
    <property type="component" value="Unassembled WGS sequence"/>
</dbReference>
<evidence type="ECO:0000313" key="1">
    <source>
        <dbReference type="EMBL" id="KAK7524045.1"/>
    </source>
</evidence>
<keyword evidence="2" id="KW-1185">Reference proteome</keyword>
<reference evidence="1 2" key="1">
    <citation type="submission" date="2024-04" db="EMBL/GenBank/DDBJ databases">
        <title>Phyllosticta paracitricarpa is synonymous to the EU quarantine fungus P. citricarpa based on phylogenomic analyses.</title>
        <authorList>
            <consortium name="Lawrence Berkeley National Laboratory"/>
            <person name="Van Ingen-Buijs V.A."/>
            <person name="Van Westerhoven A.C."/>
            <person name="Haridas S."/>
            <person name="Skiadas P."/>
            <person name="Martin F."/>
            <person name="Groenewald J.Z."/>
            <person name="Crous P.W."/>
            <person name="Seidl M.F."/>
        </authorList>
    </citation>
    <scope>NUCLEOTIDE SEQUENCE [LARGE SCALE GENOMIC DNA]</scope>
    <source>
        <strain evidence="1 2">CBS 123371</strain>
    </source>
</reference>
<sequence>MPRNPPCPDVSSAFPIASASCIVSGVPAHALSPVLLADPLPPRPEDHARAWYFHLAISSPRLSRSSHETLCLIVVLVARLPGPRIGVLEVQLGDYGGKETESLLRVLFGFVPRSRRQLPAADENWTEIFPSLELQRDQRSNRESACGFLEIVQSVAHAGRVPLSKVSAAVHGALVFWD</sequence>
<dbReference type="EMBL" id="JBBPHU010000001">
    <property type="protein sequence ID" value="KAK7524045.1"/>
    <property type="molecule type" value="Genomic_DNA"/>
</dbReference>
<gene>
    <name evidence="1" type="ORF">IWZ03DRAFT_16837</name>
</gene>
<evidence type="ECO:0000313" key="2">
    <source>
        <dbReference type="Proteomes" id="UP001363622"/>
    </source>
</evidence>
<accession>A0ABR1KZD9</accession>
<organism evidence="1 2">
    <name type="scientific">Phyllosticta citriasiana</name>
    <dbReference type="NCBI Taxonomy" id="595635"/>
    <lineage>
        <taxon>Eukaryota</taxon>
        <taxon>Fungi</taxon>
        <taxon>Dikarya</taxon>
        <taxon>Ascomycota</taxon>
        <taxon>Pezizomycotina</taxon>
        <taxon>Dothideomycetes</taxon>
        <taxon>Dothideomycetes incertae sedis</taxon>
        <taxon>Botryosphaeriales</taxon>
        <taxon>Phyllostictaceae</taxon>
        <taxon>Phyllosticta</taxon>
    </lineage>
</organism>
<comment type="caution">
    <text evidence="1">The sequence shown here is derived from an EMBL/GenBank/DDBJ whole genome shotgun (WGS) entry which is preliminary data.</text>
</comment>
<protein>
    <submittedName>
        <fullName evidence="1">Uncharacterized protein</fullName>
    </submittedName>
</protein>
<dbReference type="PROSITE" id="PS51257">
    <property type="entry name" value="PROKAR_LIPOPROTEIN"/>
    <property type="match status" value="1"/>
</dbReference>
<name>A0ABR1KZD9_9PEZI</name>